<dbReference type="Proteomes" id="UP000008854">
    <property type="component" value="Unassembled WGS sequence"/>
</dbReference>
<evidence type="ECO:0000256" key="4">
    <source>
        <dbReference type="ARBA" id="ARBA00025878"/>
    </source>
</evidence>
<dbReference type="PROSITE" id="PS51371">
    <property type="entry name" value="CBS"/>
    <property type="match status" value="4"/>
</dbReference>
<sequence>MNDNVNRSNLDNNSIIPAILIEDYGDFRALHGHSSERTQISSHVGSIASDELSVTSSQTSQKQKSHLSGRKLRLRLQALLRSKTDKQQLQQQFNTNTDINTNELTTDCYTSEHLVTDVNDGTKSVNDDAIPPVPKFHETSPEHNSENVFKYSSRMDGHNETEEVVEYERKEDNHRETLLSLSYSNKYEMKNIYQTQPKHHADPLYEKHHVILEEKALMNTANTFSTGGHHGHHHHHHHHHHHKTRSNKNLPSTSLNVLQNDSSNSSTNKKTTEKNNSAMWGRGSGSANLGLSTTATASRKTHPHTVVDSKDKASGNRGDISSASNSGASGQSSVHSTVQRPSHSPFFVSGNATPSCEPPVVISLEGPASPNAYGQQSSEPKTVQTVHSRFRQFWVETFVGGRSRTKSENQTPLQAESHKVRFSDRLNGPLDPEMDVLPPHAYTITGGSSQAASILRPLAVYTNLSGPHSDQVSPGFISSGTGSLRRLVSKNHRGGVNGMSITPPAFSLSHQNDKFWWSKSPIGRKERFVSTGNITGKSSDDLYIHPKPSKLPREQPVSSLEFTTSRLKNPKKNFPLKTSLDVLRRKRAGSLSGRIVDRKSLTISPQLHRGFIMEHFSRSEENIVCETDKPRIKALSYNASEPSSATSASSVLVPAPSNEISQISEKKELKSHDHGHHHGHHHHHHHHHHHRHSNHGHHRNRGLTHTMTRVVESRRYLMFTKSLPFWSAKQYMETHGTGMGESETYAILFQHTPCYDLIPDSAKLILLDSQLTIGKAFKALIYNGIRAAPVWNSKNQNFISMLTVTDFVQMLSYCWNQTVPSNIAELKNIQIDDVDQITIQKWKDMLIADRTHRLSLQITSSTSKNVDKSMNKLHTSINLTSWPPSNNTSSSSSSSRSSSSKGDSDSNSGSSNDNGSDSSSSSGSSGSRRSSSRSSTKSLSSDLPVIQLSSTMSNQNLSDNTIKCTLDDGENNDGDMEMRIQCDNTSINKNNQILCFLNRPIQNIFPSRLFICDPEESIFKALRLLLRYRLHHLPIMDSPFDGCGNILYVLTQRKLLMYMFEKLNKLPQPRFLQSSLIDLNIGTHGSILLVTPSTRLADALLLFQENCVTALPVVDTIINRRLVNIFSKFDVFTLVINGAYKNPNLTIQEVLDICKTNTKSIDDTQKKPPVEICLASNNLLYVMEKLVKTGYRSLVIVNNTNDYRVDGIISLSDVLRFTVLQQLRITSSRLQPPSVAEIVDERDELNQSGKQKKKKKLKKEKSLDTTNLLSTCSSETIIKSNNNNNNSSDNNTNNSISSHDTPTICTLHSTLSNTTVNTVITTNTTKTPITITTVTGGVGSSPEHINTSSSHNITNNIKINKSIKPVKLSNNQLDKSKINSLKLDSNNNSININLITDNKSNNNNLCSDQIIPSTIVSEKIT</sequence>
<feature type="compositionally biased region" description="Low complexity" evidence="6">
    <location>
        <begin position="1277"/>
        <end position="1298"/>
    </location>
</feature>
<evidence type="ECO:0000256" key="3">
    <source>
        <dbReference type="ARBA" id="ARBA00023122"/>
    </source>
</evidence>
<feature type="domain" description="CBS" evidence="7">
    <location>
        <begin position="1166"/>
        <end position="1225"/>
    </location>
</feature>
<feature type="domain" description="CBS" evidence="7">
    <location>
        <begin position="757"/>
        <end position="818"/>
    </location>
</feature>
<comment type="similarity">
    <text evidence="1">Belongs to the 5'-AMP-activated protein kinase gamma subunit family.</text>
</comment>
<dbReference type="STRING" id="6183.A0A5K4F673"/>
<evidence type="ECO:0000256" key="2">
    <source>
        <dbReference type="ARBA" id="ARBA00022737"/>
    </source>
</evidence>
<feature type="domain" description="CBS" evidence="7">
    <location>
        <begin position="1082"/>
        <end position="1141"/>
    </location>
</feature>
<feature type="region of interest" description="Disordered" evidence="6">
    <location>
        <begin position="1277"/>
        <end position="1299"/>
    </location>
</feature>
<dbReference type="ExpressionAtlas" id="A0A5K4F673">
    <property type="expression patterns" value="baseline"/>
</dbReference>
<dbReference type="AlphaFoldDB" id="A0A5K4F673"/>
<feature type="compositionally biased region" description="Low complexity" evidence="6">
    <location>
        <begin position="321"/>
        <end position="336"/>
    </location>
</feature>
<protein>
    <submittedName>
        <fullName evidence="9">Smp_127420</fullName>
    </submittedName>
</protein>
<dbReference type="PANTHER" id="PTHR13780:SF35">
    <property type="entry name" value="LD22662P"/>
    <property type="match status" value="1"/>
</dbReference>
<evidence type="ECO:0000256" key="5">
    <source>
        <dbReference type="PROSITE-ProRule" id="PRU00703"/>
    </source>
</evidence>
<dbReference type="InterPro" id="IPR000644">
    <property type="entry name" value="CBS_dom"/>
</dbReference>
<dbReference type="InterPro" id="IPR046342">
    <property type="entry name" value="CBS_dom_sf"/>
</dbReference>
<feature type="compositionally biased region" description="Basic and acidic residues" evidence="6">
    <location>
        <begin position="305"/>
        <end position="314"/>
    </location>
</feature>
<feature type="region of interest" description="Disordered" evidence="6">
    <location>
        <begin position="222"/>
        <end position="352"/>
    </location>
</feature>
<feature type="compositionally biased region" description="Low complexity" evidence="6">
    <location>
        <begin position="260"/>
        <end position="277"/>
    </location>
</feature>
<evidence type="ECO:0000256" key="6">
    <source>
        <dbReference type="SAM" id="MobiDB-lite"/>
    </source>
</evidence>
<feature type="compositionally biased region" description="Polar residues" evidence="6">
    <location>
        <begin position="247"/>
        <end position="259"/>
    </location>
</feature>
<dbReference type="Gene3D" id="3.10.580.10">
    <property type="entry name" value="CBS-domain"/>
    <property type="match status" value="3"/>
</dbReference>
<comment type="subunit">
    <text evidence="4">AMPK is a heterotrimer of an alpha catalytic subunit (PRKAA1 or PRKAA2), a beta (PRKAB1 or PRKAB2) and a gamma non-catalytic subunits (PRKAG1, PRKAG2 or PRKAG3). Interacts with FNIP1 and FNIP2.</text>
</comment>
<feature type="compositionally biased region" description="Basic residues" evidence="6">
    <location>
        <begin position="673"/>
        <end position="701"/>
    </location>
</feature>
<dbReference type="SMART" id="SM00116">
    <property type="entry name" value="CBS"/>
    <property type="match status" value="4"/>
</dbReference>
<organism evidence="8 9">
    <name type="scientific">Schistosoma mansoni</name>
    <name type="common">Blood fluke</name>
    <dbReference type="NCBI Taxonomy" id="6183"/>
    <lineage>
        <taxon>Eukaryota</taxon>
        <taxon>Metazoa</taxon>
        <taxon>Spiralia</taxon>
        <taxon>Lophotrochozoa</taxon>
        <taxon>Platyhelminthes</taxon>
        <taxon>Trematoda</taxon>
        <taxon>Digenea</taxon>
        <taxon>Strigeidida</taxon>
        <taxon>Schistosomatoidea</taxon>
        <taxon>Schistosomatidae</taxon>
        <taxon>Schistosoma</taxon>
    </lineage>
</organism>
<keyword evidence="8" id="KW-1185">Reference proteome</keyword>
<reference evidence="9" key="2">
    <citation type="submission" date="2019-11" db="UniProtKB">
        <authorList>
            <consortium name="WormBaseParasite"/>
        </authorList>
    </citation>
    <scope>IDENTIFICATION</scope>
    <source>
        <strain evidence="9">Puerto Rican</strain>
    </source>
</reference>
<dbReference type="WBParaSite" id="Smp_315790.1">
    <property type="protein sequence ID" value="Smp_315790.1"/>
    <property type="gene ID" value="Smp_315790"/>
</dbReference>
<feature type="domain" description="CBS" evidence="7">
    <location>
        <begin position="1004"/>
        <end position="1066"/>
    </location>
</feature>
<dbReference type="GO" id="GO:0019901">
    <property type="term" value="F:protein kinase binding"/>
    <property type="evidence" value="ECO:0007669"/>
    <property type="project" value="TreeGrafter"/>
</dbReference>
<feature type="compositionally biased region" description="Low complexity" evidence="6">
    <location>
        <begin position="885"/>
        <end position="943"/>
    </location>
</feature>
<dbReference type="InParanoid" id="A0A5K4F673"/>
<dbReference type="GO" id="GO:0016208">
    <property type="term" value="F:AMP binding"/>
    <property type="evidence" value="ECO:0007669"/>
    <property type="project" value="TreeGrafter"/>
</dbReference>
<evidence type="ECO:0000259" key="7">
    <source>
        <dbReference type="PROSITE" id="PS51371"/>
    </source>
</evidence>
<feature type="compositionally biased region" description="Basic residues" evidence="6">
    <location>
        <begin position="229"/>
        <end position="246"/>
    </location>
</feature>
<feature type="region of interest" description="Disordered" evidence="6">
    <location>
        <begin position="876"/>
        <end position="944"/>
    </location>
</feature>
<name>A0A5K4F673_SCHMA</name>
<reference evidence="8" key="1">
    <citation type="journal article" date="2012" name="PLoS Negl. Trop. Dis.">
        <title>A systematically improved high quality genome and transcriptome of the human blood fluke Schistosoma mansoni.</title>
        <authorList>
            <person name="Protasio A.V."/>
            <person name="Tsai I.J."/>
            <person name="Babbage A."/>
            <person name="Nichol S."/>
            <person name="Hunt M."/>
            <person name="Aslett M.A."/>
            <person name="De Silva N."/>
            <person name="Velarde G.S."/>
            <person name="Anderson T.J."/>
            <person name="Clark R.C."/>
            <person name="Davidson C."/>
            <person name="Dillon G.P."/>
            <person name="Holroyd N.E."/>
            <person name="LoVerde P.T."/>
            <person name="Lloyd C."/>
            <person name="McQuillan J."/>
            <person name="Oliveira G."/>
            <person name="Otto T.D."/>
            <person name="Parker-Manuel S.J."/>
            <person name="Quail M.A."/>
            <person name="Wilson R.A."/>
            <person name="Zerlotini A."/>
            <person name="Dunne D.W."/>
            <person name="Berriman M."/>
        </authorList>
    </citation>
    <scope>NUCLEOTIDE SEQUENCE [LARGE SCALE GENOMIC DNA]</scope>
    <source>
        <strain evidence="8">Puerto Rican</strain>
    </source>
</reference>
<dbReference type="Pfam" id="PF00571">
    <property type="entry name" value="CBS"/>
    <property type="match status" value="3"/>
</dbReference>
<feature type="compositionally biased region" description="Polar residues" evidence="6">
    <location>
        <begin position="285"/>
        <end position="298"/>
    </location>
</feature>
<evidence type="ECO:0000313" key="8">
    <source>
        <dbReference type="Proteomes" id="UP000008854"/>
    </source>
</evidence>
<dbReference type="GO" id="GO:0019887">
    <property type="term" value="F:protein kinase regulator activity"/>
    <property type="evidence" value="ECO:0007669"/>
    <property type="project" value="TreeGrafter"/>
</dbReference>
<dbReference type="PANTHER" id="PTHR13780">
    <property type="entry name" value="AMP-ACTIVATED PROTEIN KINASE, GAMMA REGULATORY SUBUNIT"/>
    <property type="match status" value="1"/>
</dbReference>
<keyword evidence="2" id="KW-0677">Repeat</keyword>
<dbReference type="InterPro" id="IPR050511">
    <property type="entry name" value="AMPK_gamma/SDS23_families"/>
</dbReference>
<dbReference type="GO" id="GO:0005634">
    <property type="term" value="C:nucleus"/>
    <property type="evidence" value="ECO:0007669"/>
    <property type="project" value="TreeGrafter"/>
</dbReference>
<accession>A0A5K4F673</accession>
<feature type="region of interest" description="Disordered" evidence="6">
    <location>
        <begin position="667"/>
        <end position="701"/>
    </location>
</feature>
<dbReference type="SUPFAM" id="SSF54631">
    <property type="entry name" value="CBS-domain pair"/>
    <property type="match status" value="2"/>
</dbReference>
<evidence type="ECO:0000256" key="1">
    <source>
        <dbReference type="ARBA" id="ARBA00006750"/>
    </source>
</evidence>
<evidence type="ECO:0000313" key="9">
    <source>
        <dbReference type="WBParaSite" id="Smp_315790.1"/>
    </source>
</evidence>
<dbReference type="GO" id="GO:0005737">
    <property type="term" value="C:cytoplasm"/>
    <property type="evidence" value="ECO:0007669"/>
    <property type="project" value="TreeGrafter"/>
</dbReference>
<keyword evidence="3 5" id="KW-0129">CBS domain</keyword>
<proteinExistence type="inferred from homology"/>
<dbReference type="GO" id="GO:0031588">
    <property type="term" value="C:nucleotide-activated protein kinase complex"/>
    <property type="evidence" value="ECO:0007669"/>
    <property type="project" value="TreeGrafter"/>
</dbReference>